<dbReference type="PANTHER" id="PTHR45947">
    <property type="entry name" value="SULFOQUINOVOSYL TRANSFERASE SQD2"/>
    <property type="match status" value="1"/>
</dbReference>
<dbReference type="GO" id="GO:1901137">
    <property type="term" value="P:carbohydrate derivative biosynthetic process"/>
    <property type="evidence" value="ECO:0007669"/>
    <property type="project" value="UniProtKB-ARBA"/>
</dbReference>
<feature type="domain" description="Glycosyltransferase subfamily 4-like N-terminal" evidence="3">
    <location>
        <begin position="20"/>
        <end position="169"/>
    </location>
</feature>
<keyword evidence="1" id="KW-0328">Glycosyltransferase</keyword>
<dbReference type="Pfam" id="PF13692">
    <property type="entry name" value="Glyco_trans_1_4"/>
    <property type="match status" value="2"/>
</dbReference>
<name>A0A2I1PD66_9MICO</name>
<keyword evidence="2" id="KW-0808">Transferase</keyword>
<dbReference type="OrthoDB" id="477186at2"/>
<keyword evidence="5" id="KW-1185">Reference proteome</keyword>
<gene>
    <name evidence="4" type="ORF">CYJ76_01550</name>
</gene>
<evidence type="ECO:0000256" key="1">
    <source>
        <dbReference type="ARBA" id="ARBA00022676"/>
    </source>
</evidence>
<dbReference type="CDD" id="cd03801">
    <property type="entry name" value="GT4_PimA-like"/>
    <property type="match status" value="2"/>
</dbReference>
<protein>
    <recommendedName>
        <fullName evidence="3">Glycosyltransferase subfamily 4-like N-terminal domain-containing protein</fullName>
    </recommendedName>
</protein>
<dbReference type="SUPFAM" id="SSF53756">
    <property type="entry name" value="UDP-Glycosyltransferase/glycogen phosphorylase"/>
    <property type="match status" value="2"/>
</dbReference>
<dbReference type="InterPro" id="IPR028098">
    <property type="entry name" value="Glyco_trans_4-like_N"/>
</dbReference>
<dbReference type="EMBL" id="PKIZ01000002">
    <property type="protein sequence ID" value="PKZ42582.1"/>
    <property type="molecule type" value="Genomic_DNA"/>
</dbReference>
<evidence type="ECO:0000256" key="2">
    <source>
        <dbReference type="ARBA" id="ARBA00022679"/>
    </source>
</evidence>
<dbReference type="InterPro" id="IPR050194">
    <property type="entry name" value="Glycosyltransferase_grp1"/>
</dbReference>
<proteinExistence type="predicted"/>
<evidence type="ECO:0000313" key="5">
    <source>
        <dbReference type="Proteomes" id="UP000234206"/>
    </source>
</evidence>
<evidence type="ECO:0000259" key="3">
    <source>
        <dbReference type="Pfam" id="PF13439"/>
    </source>
</evidence>
<dbReference type="Pfam" id="PF13439">
    <property type="entry name" value="Glyco_transf_4"/>
    <property type="match status" value="1"/>
</dbReference>
<dbReference type="RefSeq" id="WP_101849048.1">
    <property type="nucleotide sequence ID" value="NZ_JBHLVH010000013.1"/>
</dbReference>
<reference evidence="4 5" key="1">
    <citation type="submission" date="2017-12" db="EMBL/GenBank/DDBJ databases">
        <title>Phylogenetic diversity of female urinary microbiome.</title>
        <authorList>
            <person name="Thomas-White K."/>
            <person name="Wolfe A.J."/>
        </authorList>
    </citation>
    <scope>NUCLEOTIDE SEQUENCE [LARGE SCALE GENOMIC DNA]</scope>
    <source>
        <strain evidence="4 5">UMB1298</strain>
    </source>
</reference>
<evidence type="ECO:0000313" key="4">
    <source>
        <dbReference type="EMBL" id="PKZ42582.1"/>
    </source>
</evidence>
<dbReference type="PANTHER" id="PTHR45947:SF15">
    <property type="entry name" value="TEICHURONIC ACID BIOSYNTHESIS GLYCOSYLTRANSFERASE TUAC-RELATED"/>
    <property type="match status" value="1"/>
</dbReference>
<dbReference type="Gene3D" id="3.40.50.2000">
    <property type="entry name" value="Glycogen Phosphorylase B"/>
    <property type="match status" value="4"/>
</dbReference>
<comment type="caution">
    <text evidence="4">The sequence shown here is derived from an EMBL/GenBank/DDBJ whole genome shotgun (WGS) entry which is preliminary data.</text>
</comment>
<sequence length="776" mass="82647">MRVLILLKTNEGGMWILPQVRALRARGEEVVVCIPEGDGKLRRALDGESIEVLPSPFDFEFGPRFSTLRGLLALRSLVRQVCPDVVLYHLYASALAGRLSTIGLPLRRVHMVAGPLYLDSPIIARLEGFLRALDDTLISGSEYTFRRYEQLAGPRPGNHTVVPYGVDAEAFVPATPEERRRARRRLGILEDEFVAIIVAYVYAPKTLAGYTTGVKGHDTLIEAWDEFAAGQEGVRLLIVGGGFDDEGEVYRQELMARYPGRGLLWTGKVTDVASYYAAADVSVSPSLSENHGAACEAGALGLPSIVSDAGGLPETVDTASGWVFPRGDVPALADRLRAAHQAFVEGRLRAMGVAARDRMVRLFHSPSAAESVADAVQGVVGSGDPVVTAFTEAHFHRGLAGVTAPDGANGDSQWGRYAALGGTLRVAGRTSAPEEITGGEVVSTSALVPLPEYHGAGELVRASLPLILAVDRAVAQSDLVICRVPGPIGTLAALSARCRGVPYVTEMVGDPLDVLSSGAAGEVARRAAKGAAKVTRWVVSHAAAARFVTRSNLQAVYPAALGRPVFGIPNVRIPRAKLRSEPRAMTGERVRLLAVGSQETNYKGHDIAIRALGHLREDGVRAHLVLVGGGRLHEDLKELAGELGLTDSVEFTGAVSRSEVRLAMEAADILVHPSRTEGLPRVVVEAMATGLPVVATPVGGVPELVPSDRLVGVDDHRGLARAVASLLDPVVYEESSRLSLETAEGYVQERVDEAFAEWVATLRSLAQEHRARNGGA</sequence>
<dbReference type="AlphaFoldDB" id="A0A2I1PD66"/>
<organism evidence="4 5">
    <name type="scientific">Kytococcus schroeteri</name>
    <dbReference type="NCBI Taxonomy" id="138300"/>
    <lineage>
        <taxon>Bacteria</taxon>
        <taxon>Bacillati</taxon>
        <taxon>Actinomycetota</taxon>
        <taxon>Actinomycetes</taxon>
        <taxon>Micrococcales</taxon>
        <taxon>Kytococcaceae</taxon>
        <taxon>Kytococcus</taxon>
    </lineage>
</organism>
<accession>A0A2I1PD66</accession>
<dbReference type="Proteomes" id="UP000234206">
    <property type="component" value="Unassembled WGS sequence"/>
</dbReference>
<dbReference type="GO" id="GO:0016758">
    <property type="term" value="F:hexosyltransferase activity"/>
    <property type="evidence" value="ECO:0007669"/>
    <property type="project" value="TreeGrafter"/>
</dbReference>